<dbReference type="GO" id="GO:0016887">
    <property type="term" value="F:ATP hydrolysis activity"/>
    <property type="evidence" value="ECO:0007669"/>
    <property type="project" value="InterPro"/>
</dbReference>
<evidence type="ECO:0000256" key="1">
    <source>
        <dbReference type="ARBA" id="ARBA00004123"/>
    </source>
</evidence>
<dbReference type="Gene3D" id="1.20.1560.10">
    <property type="entry name" value="ABC transporter type 1, transmembrane domain"/>
    <property type="match status" value="1"/>
</dbReference>
<dbReference type="InterPro" id="IPR041569">
    <property type="entry name" value="AAA_lid_3"/>
</dbReference>
<name>A0A814A8M2_9BILA</name>
<dbReference type="PROSITE" id="PS00674">
    <property type="entry name" value="AAA"/>
    <property type="match status" value="1"/>
</dbReference>
<dbReference type="InterPro" id="IPR032501">
    <property type="entry name" value="Prot_ATP_ID_OB_2nd"/>
</dbReference>
<dbReference type="InterPro" id="IPR003593">
    <property type="entry name" value="AAA+_ATPase"/>
</dbReference>
<evidence type="ECO:0000256" key="5">
    <source>
        <dbReference type="ARBA" id="ARBA00022692"/>
    </source>
</evidence>
<dbReference type="Pfam" id="PF17862">
    <property type="entry name" value="AAA_lid_3"/>
    <property type="match status" value="1"/>
</dbReference>
<dbReference type="FunFam" id="1.10.8.60:FF:000009">
    <property type="entry name" value="26S protease regulatory subunit 6A"/>
    <property type="match status" value="1"/>
</dbReference>
<dbReference type="GO" id="GO:0140359">
    <property type="term" value="F:ABC-type transporter activity"/>
    <property type="evidence" value="ECO:0007669"/>
    <property type="project" value="InterPro"/>
</dbReference>
<evidence type="ECO:0000256" key="6">
    <source>
        <dbReference type="ARBA" id="ARBA00022741"/>
    </source>
</evidence>
<dbReference type="InterPro" id="IPR003959">
    <property type="entry name" value="ATPase_AAA_core"/>
</dbReference>
<proteinExistence type="inferred from homology"/>
<dbReference type="InterPro" id="IPR027417">
    <property type="entry name" value="P-loop_NTPase"/>
</dbReference>
<dbReference type="InterPro" id="IPR036640">
    <property type="entry name" value="ABC1_TM_sf"/>
</dbReference>
<dbReference type="InterPro" id="IPR003960">
    <property type="entry name" value="ATPase_AAA_CS"/>
</dbReference>
<dbReference type="InterPro" id="IPR050221">
    <property type="entry name" value="26S_Proteasome_ATPase"/>
</dbReference>
<keyword evidence="9" id="KW-1133">Transmembrane helix</keyword>
<evidence type="ECO:0000256" key="12">
    <source>
        <dbReference type="RuleBase" id="RU003651"/>
    </source>
</evidence>
<reference evidence="14" key="1">
    <citation type="submission" date="2021-02" db="EMBL/GenBank/DDBJ databases">
        <authorList>
            <person name="Nowell W R."/>
        </authorList>
    </citation>
    <scope>NUCLEOTIDE SEQUENCE</scope>
</reference>
<protein>
    <recommendedName>
        <fullName evidence="13">ABC transmembrane type-1 domain-containing protein</fullName>
    </recommendedName>
</protein>
<keyword evidence="7 12" id="KW-0067">ATP-binding</keyword>
<comment type="similarity">
    <text evidence="3 12">Belongs to the AAA ATPase family.</text>
</comment>
<comment type="subcellular location">
    <subcellularLocation>
        <location evidence="2">Cytoplasm</location>
    </subcellularLocation>
    <subcellularLocation>
        <location evidence="1">Nucleus</location>
    </subcellularLocation>
</comment>
<dbReference type="Gene3D" id="1.10.8.60">
    <property type="match status" value="1"/>
</dbReference>
<evidence type="ECO:0000256" key="9">
    <source>
        <dbReference type="ARBA" id="ARBA00022989"/>
    </source>
</evidence>
<dbReference type="InterPro" id="IPR011527">
    <property type="entry name" value="ABC1_TM_dom"/>
</dbReference>
<organism evidence="14 15">
    <name type="scientific">Rotaria sordida</name>
    <dbReference type="NCBI Taxonomy" id="392033"/>
    <lineage>
        <taxon>Eukaryota</taxon>
        <taxon>Metazoa</taxon>
        <taxon>Spiralia</taxon>
        <taxon>Gnathifera</taxon>
        <taxon>Rotifera</taxon>
        <taxon>Eurotatoria</taxon>
        <taxon>Bdelloidea</taxon>
        <taxon>Philodinida</taxon>
        <taxon>Philodinidae</taxon>
        <taxon>Rotaria</taxon>
    </lineage>
</organism>
<dbReference type="Gene3D" id="2.40.50.140">
    <property type="entry name" value="Nucleic acid-binding proteins"/>
    <property type="match status" value="1"/>
</dbReference>
<gene>
    <name evidence="14" type="ORF">ZHD862_LOCUS7799</name>
</gene>
<keyword evidence="6 12" id="KW-0547">Nucleotide-binding</keyword>
<dbReference type="GO" id="GO:0000502">
    <property type="term" value="C:proteasome complex"/>
    <property type="evidence" value="ECO:0007669"/>
    <property type="project" value="UniProtKB-KW"/>
</dbReference>
<evidence type="ECO:0000256" key="2">
    <source>
        <dbReference type="ARBA" id="ARBA00004496"/>
    </source>
</evidence>
<evidence type="ECO:0000256" key="4">
    <source>
        <dbReference type="ARBA" id="ARBA00022490"/>
    </source>
</evidence>
<evidence type="ECO:0000313" key="14">
    <source>
        <dbReference type="EMBL" id="CAF0909180.1"/>
    </source>
</evidence>
<feature type="domain" description="ABC transmembrane type-1" evidence="13">
    <location>
        <begin position="1"/>
        <end position="105"/>
    </location>
</feature>
<keyword evidence="8" id="KW-0647">Proteasome</keyword>
<keyword evidence="4" id="KW-0963">Cytoplasm</keyword>
<dbReference type="Pfam" id="PF16450">
    <property type="entry name" value="Prot_ATP_ID_OB_C"/>
    <property type="match status" value="1"/>
</dbReference>
<dbReference type="AlphaFoldDB" id="A0A814A8M2"/>
<accession>A0A814A8M2</accession>
<evidence type="ECO:0000256" key="8">
    <source>
        <dbReference type="ARBA" id="ARBA00022942"/>
    </source>
</evidence>
<dbReference type="FunFam" id="2.40.50.140:FF:000076">
    <property type="entry name" value="26S protease regulatory subunit 6A"/>
    <property type="match status" value="1"/>
</dbReference>
<comment type="caution">
    <text evidence="14">The sequence shown here is derived from an EMBL/GenBank/DDBJ whole genome shotgun (WGS) entry which is preliminary data.</text>
</comment>
<dbReference type="PANTHER" id="PTHR23073">
    <property type="entry name" value="26S PROTEASOME REGULATORY SUBUNIT"/>
    <property type="match status" value="1"/>
</dbReference>
<dbReference type="GO" id="GO:0005737">
    <property type="term" value="C:cytoplasm"/>
    <property type="evidence" value="ECO:0007669"/>
    <property type="project" value="UniProtKB-SubCell"/>
</dbReference>
<keyword evidence="5" id="KW-0812">Transmembrane</keyword>
<dbReference type="GO" id="GO:0005524">
    <property type="term" value="F:ATP binding"/>
    <property type="evidence" value="ECO:0007669"/>
    <property type="project" value="UniProtKB-KW"/>
</dbReference>
<dbReference type="SUPFAM" id="SSF90123">
    <property type="entry name" value="ABC transporter transmembrane region"/>
    <property type="match status" value="1"/>
</dbReference>
<evidence type="ECO:0000313" key="15">
    <source>
        <dbReference type="Proteomes" id="UP000663864"/>
    </source>
</evidence>
<dbReference type="Proteomes" id="UP000663864">
    <property type="component" value="Unassembled WGS sequence"/>
</dbReference>
<dbReference type="GO" id="GO:0005634">
    <property type="term" value="C:nucleus"/>
    <property type="evidence" value="ECO:0007669"/>
    <property type="project" value="UniProtKB-SubCell"/>
</dbReference>
<dbReference type="GO" id="GO:0016020">
    <property type="term" value="C:membrane"/>
    <property type="evidence" value="ECO:0007669"/>
    <property type="project" value="InterPro"/>
</dbReference>
<dbReference type="EMBL" id="CAJNOT010000243">
    <property type="protein sequence ID" value="CAF0909180.1"/>
    <property type="molecule type" value="Genomic_DNA"/>
</dbReference>
<evidence type="ECO:0000256" key="3">
    <source>
        <dbReference type="ARBA" id="ARBA00006914"/>
    </source>
</evidence>
<dbReference type="Gene3D" id="3.40.50.300">
    <property type="entry name" value="P-loop containing nucleotide triphosphate hydrolases"/>
    <property type="match status" value="2"/>
</dbReference>
<keyword evidence="11" id="KW-0539">Nucleus</keyword>
<dbReference type="InterPro" id="IPR012340">
    <property type="entry name" value="NA-bd_OB-fold"/>
</dbReference>
<evidence type="ECO:0000256" key="10">
    <source>
        <dbReference type="ARBA" id="ARBA00023136"/>
    </source>
</evidence>
<evidence type="ECO:0000256" key="7">
    <source>
        <dbReference type="ARBA" id="ARBA00022840"/>
    </source>
</evidence>
<evidence type="ECO:0000259" key="13">
    <source>
        <dbReference type="PROSITE" id="PS50929"/>
    </source>
</evidence>
<dbReference type="SMART" id="SM00382">
    <property type="entry name" value="AAA"/>
    <property type="match status" value="1"/>
</dbReference>
<dbReference type="FunFam" id="3.40.50.300:FF:000037">
    <property type="entry name" value="26S protease regulatory subunit 6A"/>
    <property type="match status" value="1"/>
</dbReference>
<dbReference type="PROSITE" id="PS50929">
    <property type="entry name" value="ABC_TM1F"/>
    <property type="match status" value="1"/>
</dbReference>
<dbReference type="Pfam" id="PF00004">
    <property type="entry name" value="AAA"/>
    <property type="match status" value="1"/>
</dbReference>
<feature type="non-terminal residue" evidence="14">
    <location>
        <position position="1"/>
    </location>
</feature>
<keyword evidence="10" id="KW-0472">Membrane</keyword>
<dbReference type="SUPFAM" id="SSF52540">
    <property type="entry name" value="P-loop containing nucleoside triphosphate hydrolases"/>
    <property type="match status" value="2"/>
</dbReference>
<sequence length="613" mass="69009">LAVEVIHNMRTIKQLSIEKEVLRQYRESVHEVYMPYWQPLILSSVAYSILWAADAYTMALLYRRALVLFEKNELTADRMIMVFGFALFSSRALRPIGMMSRQIAASFSAAEAFFNLFDRKPAIDNTSTEGQELVDFRGEIKFDRVKFFYPTRPASIILNKFQLNIKPSQRVALVGMSSSSSSSAATSNNNKTISNDAEIDAFQGLDVSRLSTEDIIARSRLLDNEVKIMKNDIVRISHETQSMRDRIKDNKEKIKVNKTLPYLVSNVIELFDLDPQGEEDEGANIDLDAQRKGKCAVIKTSTRQTYFLPVIGLVDPDEMKPADLVGVNKDSYLVLEKLPVEYDSRVKAMEVDERPTEQYGDIGGLDKQIQELIEAVVLPMTHKDRFEALGIQPPKGVLLYGPPGTGKTLLARACAAQTKSAFLKLAGPQLVQMFIGDGAKLVRDAFALAKEKAPAIIFIDELDAIGTKRFDSEKAGDREVQRTMLELLNQLDGFQPNHDIKVIAATNRVDILDPALLRSGRLDRKIEFPHPNETARARIMQIHSRKMNTNKDVNFEELARCTDDFNGAQCKAVCIEAGMIALRRSAVEVQHEDFMDAILEVQAKKKMNLNYYA</sequence>
<evidence type="ECO:0000256" key="11">
    <source>
        <dbReference type="ARBA" id="ARBA00023242"/>
    </source>
</evidence>